<dbReference type="SUPFAM" id="SSF51735">
    <property type="entry name" value="NAD(P)-binding Rossmann-fold domains"/>
    <property type="match status" value="1"/>
</dbReference>
<feature type="transmembrane region" description="Helical" evidence="1">
    <location>
        <begin position="12"/>
        <end position="30"/>
    </location>
</feature>
<organism evidence="4 5">
    <name type="scientific">Pseudoclavibacter caeni</name>
    <dbReference type="NCBI Taxonomy" id="908846"/>
    <lineage>
        <taxon>Bacteria</taxon>
        <taxon>Bacillati</taxon>
        <taxon>Actinomycetota</taxon>
        <taxon>Actinomycetes</taxon>
        <taxon>Micrococcales</taxon>
        <taxon>Microbacteriaceae</taxon>
        <taxon>Pseudoclavibacter</taxon>
    </lineage>
</organism>
<evidence type="ECO:0000256" key="1">
    <source>
        <dbReference type="SAM" id="Phobius"/>
    </source>
</evidence>
<sequence length="231" mass="23140">MSVAGRPRLDVGVVGAGAIGTAVALALAGAGHRIRAVSTADAVHRERVEAALPGVPIVDEAQVIASAQLVVLAIPETDLPGFAAGTARAGVWRPGQLAVHTAPGFGERVLDPLAAIGVIPLAISPAIVATGTGLDAGRLREARFAVSAPPAVLPIAQALVIEMGGDPVVIGDADRPVYAEARAAAAEHADAIVERSAGLLRGIGVDDPAALLRPVLHTSIDAALDRAERAG</sequence>
<dbReference type="PANTHER" id="PTHR40459">
    <property type="entry name" value="CONSERVED HYPOTHETICAL ALANINE AND LEUCINE RICH PROTEIN"/>
    <property type="match status" value="1"/>
</dbReference>
<dbReference type="AlphaFoldDB" id="A0A7C8BMN2"/>
<dbReference type="PANTHER" id="PTHR40459:SF1">
    <property type="entry name" value="CONSERVED HYPOTHETICAL ALANINE AND LEUCINE RICH PROTEIN"/>
    <property type="match status" value="1"/>
</dbReference>
<dbReference type="Proteomes" id="UP000481339">
    <property type="component" value="Unassembled WGS sequence"/>
</dbReference>
<feature type="domain" description="DUF2520" evidence="3">
    <location>
        <begin position="144"/>
        <end position="227"/>
    </location>
</feature>
<keyword evidence="1" id="KW-0472">Membrane</keyword>
<dbReference type="InterPro" id="IPR019665">
    <property type="entry name" value="OxRdtase/DH_put_Rossmann_dom"/>
</dbReference>
<feature type="domain" description="Putative oxidoreductase/dehydrogenase Rossmann-like" evidence="2">
    <location>
        <begin position="6"/>
        <end position="125"/>
    </location>
</feature>
<reference evidence="4 5" key="1">
    <citation type="submission" date="2019-09" db="EMBL/GenBank/DDBJ databases">
        <title>Phylogeny of genus Pseudoclavibacter and closely related genus.</title>
        <authorList>
            <person name="Li Y."/>
        </authorList>
    </citation>
    <scope>NUCLEOTIDE SEQUENCE [LARGE SCALE GENOMIC DNA]</scope>
    <source>
        <strain evidence="4 5">JCM 16921</strain>
    </source>
</reference>
<protein>
    <submittedName>
        <fullName evidence="4">DUF2520 domain-containing protein</fullName>
    </submittedName>
</protein>
<dbReference type="InterPro" id="IPR018931">
    <property type="entry name" value="DUF2520"/>
</dbReference>
<gene>
    <name evidence="4" type="ORF">F8O02_07845</name>
</gene>
<dbReference type="Pfam" id="PF10728">
    <property type="entry name" value="DUF2520"/>
    <property type="match status" value="1"/>
</dbReference>
<keyword evidence="5" id="KW-1185">Reference proteome</keyword>
<evidence type="ECO:0000313" key="5">
    <source>
        <dbReference type="Proteomes" id="UP000481339"/>
    </source>
</evidence>
<evidence type="ECO:0000259" key="2">
    <source>
        <dbReference type="Pfam" id="PF10727"/>
    </source>
</evidence>
<evidence type="ECO:0000313" key="4">
    <source>
        <dbReference type="EMBL" id="KAB1631523.1"/>
    </source>
</evidence>
<dbReference type="OrthoDB" id="8650434at2"/>
<dbReference type="EMBL" id="WBKA01000006">
    <property type="protein sequence ID" value="KAB1631523.1"/>
    <property type="molecule type" value="Genomic_DNA"/>
</dbReference>
<dbReference type="Pfam" id="PF10727">
    <property type="entry name" value="Rossmann-like"/>
    <property type="match status" value="1"/>
</dbReference>
<evidence type="ECO:0000259" key="3">
    <source>
        <dbReference type="Pfam" id="PF10728"/>
    </source>
</evidence>
<dbReference type="Gene3D" id="3.40.50.720">
    <property type="entry name" value="NAD(P)-binding Rossmann-like Domain"/>
    <property type="match status" value="1"/>
</dbReference>
<keyword evidence="1" id="KW-0812">Transmembrane</keyword>
<name>A0A7C8BMN2_9MICO</name>
<dbReference type="InterPro" id="IPR036291">
    <property type="entry name" value="NAD(P)-bd_dom_sf"/>
</dbReference>
<comment type="caution">
    <text evidence="4">The sequence shown here is derived from an EMBL/GenBank/DDBJ whole genome shotgun (WGS) entry which is preliminary data.</text>
</comment>
<proteinExistence type="predicted"/>
<accession>A0A7C8BMN2</accession>
<keyword evidence="1" id="KW-1133">Transmembrane helix</keyword>
<dbReference type="RefSeq" id="WP_158036694.1">
    <property type="nucleotide sequence ID" value="NZ_BAAAZV010000002.1"/>
</dbReference>